<comment type="caution">
    <text evidence="1">The sequence shown here is derived from an EMBL/GenBank/DDBJ whole genome shotgun (WGS) entry which is preliminary data.</text>
</comment>
<accession>A0AAV1M4P1</accession>
<sequence length="109" mass="12990">MVKDQYQLYVIDELAKKYGVEVLRLSPYHYELNPIELIWTDVKGHVARNNTTFKFEKVKALLSDGMAKDTPDRWKKCVEHVQKEENKFFKLDFIVDDVTVKFINTCYRL</sequence>
<dbReference type="InterPro" id="IPR036397">
    <property type="entry name" value="RNaseH_sf"/>
</dbReference>
<evidence type="ECO:0008006" key="3">
    <source>
        <dbReference type="Google" id="ProtNLM"/>
    </source>
</evidence>
<dbReference type="Proteomes" id="UP001314205">
    <property type="component" value="Unassembled WGS sequence"/>
</dbReference>
<evidence type="ECO:0000313" key="1">
    <source>
        <dbReference type="EMBL" id="CAK1602160.1"/>
    </source>
</evidence>
<dbReference type="AlphaFoldDB" id="A0AAV1M4P1"/>
<reference evidence="1 2" key="1">
    <citation type="submission" date="2023-11" db="EMBL/GenBank/DDBJ databases">
        <authorList>
            <person name="Hedman E."/>
            <person name="Englund M."/>
            <person name="Stromberg M."/>
            <person name="Nyberg Akerstrom W."/>
            <person name="Nylinder S."/>
            <person name="Jareborg N."/>
            <person name="Kallberg Y."/>
            <person name="Kronander E."/>
        </authorList>
    </citation>
    <scope>NUCLEOTIDE SEQUENCE [LARGE SCALE GENOMIC DNA]</scope>
</reference>
<evidence type="ECO:0000313" key="2">
    <source>
        <dbReference type="Proteomes" id="UP001314205"/>
    </source>
</evidence>
<organism evidence="1 2">
    <name type="scientific">Parnassius mnemosyne</name>
    <name type="common">clouded apollo</name>
    <dbReference type="NCBI Taxonomy" id="213953"/>
    <lineage>
        <taxon>Eukaryota</taxon>
        <taxon>Metazoa</taxon>
        <taxon>Ecdysozoa</taxon>
        <taxon>Arthropoda</taxon>
        <taxon>Hexapoda</taxon>
        <taxon>Insecta</taxon>
        <taxon>Pterygota</taxon>
        <taxon>Neoptera</taxon>
        <taxon>Endopterygota</taxon>
        <taxon>Lepidoptera</taxon>
        <taxon>Glossata</taxon>
        <taxon>Ditrysia</taxon>
        <taxon>Papilionoidea</taxon>
        <taxon>Papilionidae</taxon>
        <taxon>Parnassiinae</taxon>
        <taxon>Parnassini</taxon>
        <taxon>Parnassius</taxon>
        <taxon>Driopa</taxon>
    </lineage>
</organism>
<dbReference type="Gene3D" id="3.30.420.10">
    <property type="entry name" value="Ribonuclease H-like superfamily/Ribonuclease H"/>
    <property type="match status" value="1"/>
</dbReference>
<proteinExistence type="predicted"/>
<protein>
    <recommendedName>
        <fullName evidence="3">Tc1-like transposase DDE domain-containing protein</fullName>
    </recommendedName>
</protein>
<gene>
    <name evidence="1" type="ORF">PARMNEM_LOCUS20696</name>
</gene>
<dbReference type="PANTHER" id="PTHR33939">
    <property type="entry name" value="PROTEIN CBG22215"/>
    <property type="match status" value="1"/>
</dbReference>
<name>A0AAV1M4P1_9NEOP</name>
<keyword evidence="2" id="KW-1185">Reference proteome</keyword>
<dbReference type="PANTHER" id="PTHR33939:SF1">
    <property type="entry name" value="DUF4371 DOMAIN-CONTAINING PROTEIN"/>
    <property type="match status" value="1"/>
</dbReference>
<dbReference type="GO" id="GO:0003676">
    <property type="term" value="F:nucleic acid binding"/>
    <property type="evidence" value="ECO:0007669"/>
    <property type="project" value="InterPro"/>
</dbReference>
<dbReference type="EMBL" id="CAVLGL010000137">
    <property type="protein sequence ID" value="CAK1602160.1"/>
    <property type="molecule type" value="Genomic_DNA"/>
</dbReference>